<feature type="domain" description="Ribosome maturation protein SDO1/SBDS C-terminal" evidence="2">
    <location>
        <begin position="71"/>
        <end position="137"/>
    </location>
</feature>
<dbReference type="SUPFAM" id="SSF54980">
    <property type="entry name" value="EF-G C-terminal domain-like"/>
    <property type="match status" value="1"/>
</dbReference>
<dbReference type="Gene3D" id="1.10.10.900">
    <property type="entry name" value="SBDS protein C-terminal domain, subdomain 1"/>
    <property type="match status" value="1"/>
</dbReference>
<gene>
    <name evidence="3" type="ORF">B2A_03294</name>
</gene>
<dbReference type="PANTHER" id="PTHR10927:SF4">
    <property type="entry name" value="RIBOSOME MATURATION PROTEIN SDO1 HOMOLOG"/>
    <property type="match status" value="1"/>
</dbReference>
<evidence type="ECO:0000259" key="2">
    <source>
        <dbReference type="Pfam" id="PF20268"/>
    </source>
</evidence>
<dbReference type="PANTHER" id="PTHR10927">
    <property type="entry name" value="RIBOSOME MATURATION PROTEIN SBDS"/>
    <property type="match status" value="1"/>
</dbReference>
<proteinExistence type="predicted"/>
<reference evidence="3" key="1">
    <citation type="submission" date="2013-08" db="EMBL/GenBank/DDBJ databases">
        <authorList>
            <person name="Mendez C."/>
            <person name="Richter M."/>
            <person name="Ferrer M."/>
            <person name="Sanchez J."/>
        </authorList>
    </citation>
    <scope>NUCLEOTIDE SEQUENCE</scope>
</reference>
<dbReference type="GO" id="GO:0042256">
    <property type="term" value="P:cytosolic ribosome assembly"/>
    <property type="evidence" value="ECO:0007669"/>
    <property type="project" value="InterPro"/>
</dbReference>
<dbReference type="AlphaFoldDB" id="T1C548"/>
<organism evidence="3">
    <name type="scientific">mine drainage metagenome</name>
    <dbReference type="NCBI Taxonomy" id="410659"/>
    <lineage>
        <taxon>unclassified sequences</taxon>
        <taxon>metagenomes</taxon>
        <taxon>ecological metagenomes</taxon>
    </lineage>
</organism>
<comment type="caution">
    <text evidence="3">The sequence shown here is derived from an EMBL/GenBank/DDBJ whole genome shotgun (WGS) entry which is preliminary data.</text>
</comment>
<dbReference type="EMBL" id="AUZZ01002206">
    <property type="protein sequence ID" value="EQD61250.1"/>
    <property type="molecule type" value="Genomic_DNA"/>
</dbReference>
<evidence type="ECO:0000313" key="3">
    <source>
        <dbReference type="EMBL" id="EQD61250.1"/>
    </source>
</evidence>
<dbReference type="InterPro" id="IPR046928">
    <property type="entry name" value="SDO1/SBDS_C"/>
</dbReference>
<protein>
    <submittedName>
        <fullName evidence="3">RNA-associated protein</fullName>
    </submittedName>
</protein>
<sequence length="138" mass="15274">MLQKRTKQIIEMISRESINPQTNAPHPPARIAQAMEDSKVHIDPFKSAEDQLNGVLKLLKAYNTHKNGKAKLAVKLTGDAYGKVYGDLSRSGYIIKEEWGNDGSWTGVIEVPAGMQGDIMSNLSRKAKGNIDIRIVKK</sequence>
<dbReference type="InterPro" id="IPR039100">
    <property type="entry name" value="Sdo1/SBDS-like"/>
</dbReference>
<dbReference type="InterPro" id="IPR002140">
    <property type="entry name" value="Sdo1/SBDS"/>
</dbReference>
<feature type="domain" description="Ribosome maturation protein SDO1/SBDS central" evidence="1">
    <location>
        <begin position="7"/>
        <end position="60"/>
    </location>
</feature>
<dbReference type="InterPro" id="IPR037188">
    <property type="entry name" value="Sdo1/SBDS_central_sf"/>
</dbReference>
<dbReference type="NCBIfam" id="TIGR00291">
    <property type="entry name" value="RNA_SBDS"/>
    <property type="match status" value="1"/>
</dbReference>
<accession>T1C548</accession>
<dbReference type="Pfam" id="PF20268">
    <property type="entry name" value="SBDS_C"/>
    <property type="match status" value="1"/>
</dbReference>
<dbReference type="InterPro" id="IPR035647">
    <property type="entry name" value="EFG_III/V"/>
</dbReference>
<name>T1C548_9ZZZZ</name>
<dbReference type="Pfam" id="PF09377">
    <property type="entry name" value="SBDS_domain_II"/>
    <property type="match status" value="1"/>
</dbReference>
<dbReference type="SUPFAM" id="SSF109728">
    <property type="entry name" value="Hypothetical protein AF0491, middle domain"/>
    <property type="match status" value="1"/>
</dbReference>
<dbReference type="Gene3D" id="3.30.70.240">
    <property type="match status" value="1"/>
</dbReference>
<evidence type="ECO:0000259" key="1">
    <source>
        <dbReference type="Pfam" id="PF09377"/>
    </source>
</evidence>
<reference evidence="3" key="2">
    <citation type="journal article" date="2014" name="ISME J.">
        <title>Microbial stratification in low pH oxic and suboxic macroscopic growths along an acid mine drainage.</title>
        <authorList>
            <person name="Mendez-Garcia C."/>
            <person name="Mesa V."/>
            <person name="Sprenger R.R."/>
            <person name="Richter M."/>
            <person name="Diez M.S."/>
            <person name="Solano J."/>
            <person name="Bargiela R."/>
            <person name="Golyshina O.V."/>
            <person name="Manteca A."/>
            <person name="Ramos J.L."/>
            <person name="Gallego J.R."/>
            <person name="Llorente I."/>
            <person name="Martins Dos Santos V.A."/>
            <person name="Jensen O.N."/>
            <person name="Pelaez A.I."/>
            <person name="Sanchez J."/>
            <person name="Ferrer M."/>
        </authorList>
    </citation>
    <scope>NUCLEOTIDE SEQUENCE</scope>
</reference>
<dbReference type="InterPro" id="IPR018978">
    <property type="entry name" value="SDO1/SBDS_central"/>
</dbReference>